<organism evidence="1 2">
    <name type="scientific">Myxococcus landrumensis</name>
    <dbReference type="NCBI Taxonomy" id="2813577"/>
    <lineage>
        <taxon>Bacteria</taxon>
        <taxon>Pseudomonadati</taxon>
        <taxon>Myxococcota</taxon>
        <taxon>Myxococcia</taxon>
        <taxon>Myxococcales</taxon>
        <taxon>Cystobacterineae</taxon>
        <taxon>Myxococcaceae</taxon>
        <taxon>Myxococcus</taxon>
    </lineage>
</organism>
<dbReference type="Proteomes" id="UP000663090">
    <property type="component" value="Chromosome"/>
</dbReference>
<dbReference type="EMBL" id="CP071091">
    <property type="protein sequence ID" value="QSQ17164.1"/>
    <property type="molecule type" value="Genomic_DNA"/>
</dbReference>
<protein>
    <submittedName>
        <fullName evidence="1">Uncharacterized protein</fullName>
    </submittedName>
</protein>
<keyword evidence="2" id="KW-1185">Reference proteome</keyword>
<dbReference type="RefSeq" id="WP_206718799.1">
    <property type="nucleotide sequence ID" value="NZ_CP071091.1"/>
</dbReference>
<evidence type="ECO:0000313" key="2">
    <source>
        <dbReference type="Proteomes" id="UP000663090"/>
    </source>
</evidence>
<proteinExistence type="predicted"/>
<accession>A0ABX7NI45</accession>
<evidence type="ECO:0000313" key="1">
    <source>
        <dbReference type="EMBL" id="QSQ17164.1"/>
    </source>
</evidence>
<sequence>MRRLNPDEWPKLRECEHGGEHLMLPLLPRTVRILLAREPVDLRKGQVPNPV</sequence>
<gene>
    <name evidence="1" type="ORF">JY572_14355</name>
</gene>
<name>A0ABX7NI45_9BACT</name>
<reference evidence="1 2" key="1">
    <citation type="submission" date="2021-02" db="EMBL/GenBank/DDBJ databases">
        <title>De Novo genome assembly of isolated myxobacteria.</title>
        <authorList>
            <person name="Stevens D.C."/>
        </authorList>
    </citation>
    <scope>NUCLEOTIDE SEQUENCE [LARGE SCALE GENOMIC DNA]</scope>
    <source>
        <strain evidence="1 2">SCHIC003</strain>
    </source>
</reference>